<feature type="coiled-coil region" evidence="11">
    <location>
        <begin position="1"/>
        <end position="28"/>
    </location>
</feature>
<comment type="catalytic activity">
    <reaction evidence="7 8">
        <text>L-histidinol + 2 NAD(+) + H2O = L-histidine + 2 NADH + 3 H(+)</text>
        <dbReference type="Rhea" id="RHEA:20641"/>
        <dbReference type="ChEBI" id="CHEBI:15377"/>
        <dbReference type="ChEBI" id="CHEBI:15378"/>
        <dbReference type="ChEBI" id="CHEBI:57540"/>
        <dbReference type="ChEBI" id="CHEBI:57595"/>
        <dbReference type="ChEBI" id="CHEBI:57699"/>
        <dbReference type="ChEBI" id="CHEBI:57945"/>
        <dbReference type="EC" id="1.1.1.23"/>
    </reaction>
</comment>
<feature type="binding site" evidence="8">
    <location>
        <position position="415"/>
    </location>
    <ligand>
        <name>substrate</name>
    </ligand>
</feature>
<comment type="pathway">
    <text evidence="8">Amino-acid biosynthesis; L-histidine biosynthesis; L-histidine from 5-phospho-alpha-D-ribose 1-diphosphate: step 9/9.</text>
</comment>
<name>A0ABV5WWW0_9LACO</name>
<comment type="function">
    <text evidence="1 8">Catalyzes the sequential NAD-dependent oxidations of L-histidinol to L-histidinaldehyde and then to L-histidine.</text>
</comment>
<dbReference type="EC" id="1.1.1.23" evidence="3 8"/>
<feature type="active site" description="Proton acceptor" evidence="8">
    <location>
        <position position="323"/>
    </location>
</feature>
<proteinExistence type="inferred from homology"/>
<keyword evidence="11" id="KW-0175">Coiled coil</keyword>
<dbReference type="InterPro" id="IPR016161">
    <property type="entry name" value="Ald_DH/histidinol_DH"/>
</dbReference>
<dbReference type="NCBIfam" id="TIGR00069">
    <property type="entry name" value="hisD"/>
    <property type="match status" value="1"/>
</dbReference>
<keyword evidence="8" id="KW-0368">Histidine biosynthesis</keyword>
<keyword evidence="6 8" id="KW-0560">Oxidoreductase</keyword>
<feature type="active site" description="Proton acceptor" evidence="8">
    <location>
        <position position="322"/>
    </location>
</feature>
<sequence>MKIIESDLNSLKRLVQRKTQQLTDLKVEDAVRRIITDVIDNGDAALKKYEAQFDKVDLTEFRLPQATIDAAYDQLDQKVKDALQLAKRNITSFHEKERATGFVDAEQPGVLRGQKLLPLQRVGLYVPGGTAAYPSTLLMSALPAKIAGVQEVVMVTPPQPDGINPAVLAAAKLAGVDAIYQVGGAQAIAALAYGTESIPAVDKIIGPGNVFVATAKKQVFGQVAIDMVAGPSEIGIIADETADPRQLAADLLSQAEHDRRARPILITTSAKLARAVDANVTSQLKVLPRTAIATEAVNEKGFIAVVPQTQDMFELMNTVAPEHLEVQLAEPTQYLNLIRNAGSVFLGKYASEPLGDYVAGPNHILPTSGTARFSSPLGVYDFVKRTSFIQYTQAALKKEATAITTLARVEGLEGHARAIEARFDQYYDTED</sequence>
<evidence type="ECO:0000256" key="4">
    <source>
        <dbReference type="ARBA" id="ARBA00022723"/>
    </source>
</evidence>
<evidence type="ECO:0000256" key="9">
    <source>
        <dbReference type="PIRNR" id="PIRNR000099"/>
    </source>
</evidence>
<dbReference type="RefSeq" id="WP_137641944.1">
    <property type="nucleotide sequence ID" value="NZ_BJEA01000004.1"/>
</dbReference>
<accession>A0ABV5WWW0</accession>
<feature type="binding site" evidence="8">
    <location>
        <position position="186"/>
    </location>
    <ligand>
        <name>NAD(+)</name>
        <dbReference type="ChEBI" id="CHEBI:57540"/>
    </ligand>
</feature>
<dbReference type="PRINTS" id="PR00083">
    <property type="entry name" value="HOLDHDRGNASE"/>
</dbReference>
<feature type="binding site" evidence="8">
    <location>
        <position position="257"/>
    </location>
    <ligand>
        <name>Zn(2+)</name>
        <dbReference type="ChEBI" id="CHEBI:29105"/>
    </ligand>
</feature>
<evidence type="ECO:0000313" key="13">
    <source>
        <dbReference type="Proteomes" id="UP001589691"/>
    </source>
</evidence>
<feature type="binding site" evidence="8">
    <location>
        <position position="209"/>
    </location>
    <ligand>
        <name>NAD(+)</name>
        <dbReference type="ChEBI" id="CHEBI:57540"/>
    </ligand>
</feature>
<evidence type="ECO:0000313" key="12">
    <source>
        <dbReference type="EMBL" id="MFB9770290.1"/>
    </source>
</evidence>
<feature type="binding site" evidence="8">
    <location>
        <position position="125"/>
    </location>
    <ligand>
        <name>NAD(+)</name>
        <dbReference type="ChEBI" id="CHEBI:57540"/>
    </ligand>
</feature>
<feature type="binding site" evidence="8">
    <location>
        <position position="356"/>
    </location>
    <ligand>
        <name>Zn(2+)</name>
        <dbReference type="ChEBI" id="CHEBI:29105"/>
    </ligand>
</feature>
<evidence type="ECO:0000256" key="7">
    <source>
        <dbReference type="ARBA" id="ARBA00049489"/>
    </source>
</evidence>
<dbReference type="PANTHER" id="PTHR21256:SF2">
    <property type="entry name" value="HISTIDINE BIOSYNTHESIS TRIFUNCTIONAL PROTEIN"/>
    <property type="match status" value="1"/>
</dbReference>
<dbReference type="GO" id="GO:0004399">
    <property type="term" value="F:histidinol dehydrogenase activity"/>
    <property type="evidence" value="ECO:0007669"/>
    <property type="project" value="UniProtKB-EC"/>
</dbReference>
<dbReference type="CDD" id="cd06572">
    <property type="entry name" value="Histidinol_dh"/>
    <property type="match status" value="1"/>
</dbReference>
<dbReference type="HAMAP" id="MF_01024">
    <property type="entry name" value="HisD"/>
    <property type="match status" value="1"/>
</dbReference>
<evidence type="ECO:0000256" key="10">
    <source>
        <dbReference type="RuleBase" id="RU004175"/>
    </source>
</evidence>
<feature type="binding site" evidence="8">
    <location>
        <position position="254"/>
    </location>
    <ligand>
        <name>substrate</name>
    </ligand>
</feature>
<evidence type="ECO:0000256" key="1">
    <source>
        <dbReference type="ARBA" id="ARBA00003850"/>
    </source>
</evidence>
<dbReference type="PANTHER" id="PTHR21256">
    <property type="entry name" value="HISTIDINOL DEHYDROGENASE HDH"/>
    <property type="match status" value="1"/>
</dbReference>
<feature type="binding site" evidence="8">
    <location>
        <position position="415"/>
    </location>
    <ligand>
        <name>Zn(2+)</name>
        <dbReference type="ChEBI" id="CHEBI:29105"/>
    </ligand>
</feature>
<evidence type="ECO:0000256" key="5">
    <source>
        <dbReference type="ARBA" id="ARBA00022833"/>
    </source>
</evidence>
<feature type="binding site" evidence="8">
    <location>
        <position position="323"/>
    </location>
    <ligand>
        <name>substrate</name>
    </ligand>
</feature>
<feature type="binding site" evidence="8">
    <location>
        <position position="254"/>
    </location>
    <ligand>
        <name>Zn(2+)</name>
        <dbReference type="ChEBI" id="CHEBI:29105"/>
    </ligand>
</feature>
<evidence type="ECO:0000256" key="3">
    <source>
        <dbReference type="ARBA" id="ARBA00012965"/>
    </source>
</evidence>
<dbReference type="PIRSF" id="PIRSF000099">
    <property type="entry name" value="Histidinol_dh"/>
    <property type="match status" value="1"/>
</dbReference>
<feature type="binding site" evidence="8">
    <location>
        <position position="257"/>
    </location>
    <ligand>
        <name>substrate</name>
    </ligand>
</feature>
<feature type="binding site" evidence="8">
    <location>
        <position position="356"/>
    </location>
    <ligand>
        <name>substrate</name>
    </ligand>
</feature>
<evidence type="ECO:0000256" key="2">
    <source>
        <dbReference type="ARBA" id="ARBA00010178"/>
    </source>
</evidence>
<comment type="cofactor">
    <cofactor evidence="8">
        <name>Zn(2+)</name>
        <dbReference type="ChEBI" id="CHEBI:29105"/>
    </cofactor>
    <text evidence="8">Binds 1 zinc ion per subunit.</text>
</comment>
<evidence type="ECO:0000256" key="8">
    <source>
        <dbReference type="HAMAP-Rule" id="MF_01024"/>
    </source>
</evidence>
<gene>
    <name evidence="8 12" type="primary">hisD</name>
    <name evidence="12" type="ORF">ACFFLI_10495</name>
</gene>
<comment type="similarity">
    <text evidence="2 8 9 10">Belongs to the histidinol dehydrogenase family.</text>
</comment>
<evidence type="ECO:0000256" key="11">
    <source>
        <dbReference type="SAM" id="Coils"/>
    </source>
</evidence>
<dbReference type="Gene3D" id="3.40.50.1980">
    <property type="entry name" value="Nitrogenase molybdenum iron protein domain"/>
    <property type="match status" value="2"/>
</dbReference>
<keyword evidence="8" id="KW-0520">NAD</keyword>
<keyword evidence="5 8" id="KW-0862">Zinc</keyword>
<dbReference type="Proteomes" id="UP001589691">
    <property type="component" value="Unassembled WGS sequence"/>
</dbReference>
<organism evidence="12 13">
    <name type="scientific">Lactiplantibacillus modestisalitolerans</name>
    <dbReference type="NCBI Taxonomy" id="1457219"/>
    <lineage>
        <taxon>Bacteria</taxon>
        <taxon>Bacillati</taxon>
        <taxon>Bacillota</taxon>
        <taxon>Bacilli</taxon>
        <taxon>Lactobacillales</taxon>
        <taxon>Lactobacillaceae</taxon>
        <taxon>Lactiplantibacillus</taxon>
    </lineage>
</organism>
<keyword evidence="8" id="KW-0028">Amino-acid biosynthesis</keyword>
<dbReference type="Pfam" id="PF00815">
    <property type="entry name" value="Histidinol_dh"/>
    <property type="match status" value="1"/>
</dbReference>
<dbReference type="InterPro" id="IPR012131">
    <property type="entry name" value="Hstdl_DH"/>
</dbReference>
<evidence type="ECO:0000256" key="6">
    <source>
        <dbReference type="ARBA" id="ARBA00023002"/>
    </source>
</evidence>
<feature type="binding site" evidence="8">
    <location>
        <position position="232"/>
    </location>
    <ligand>
        <name>substrate</name>
    </ligand>
</feature>
<comment type="caution">
    <text evidence="12">The sequence shown here is derived from an EMBL/GenBank/DDBJ whole genome shotgun (WGS) entry which is preliminary data.</text>
</comment>
<dbReference type="Gene3D" id="1.20.5.1300">
    <property type="match status" value="1"/>
</dbReference>
<dbReference type="InterPro" id="IPR022695">
    <property type="entry name" value="Histidinol_DH_monofunct"/>
</dbReference>
<keyword evidence="13" id="KW-1185">Reference proteome</keyword>
<dbReference type="EMBL" id="JBHLZY010000025">
    <property type="protein sequence ID" value="MFB9770290.1"/>
    <property type="molecule type" value="Genomic_DNA"/>
</dbReference>
<reference evidence="12 13" key="1">
    <citation type="submission" date="2024-09" db="EMBL/GenBank/DDBJ databases">
        <authorList>
            <person name="Sun Q."/>
            <person name="Mori K."/>
        </authorList>
    </citation>
    <scope>NUCLEOTIDE SEQUENCE [LARGE SCALE GENOMIC DNA]</scope>
    <source>
        <strain evidence="12 13">TBRC 4576</strain>
    </source>
</reference>
<protein>
    <recommendedName>
        <fullName evidence="3 8">Histidinol dehydrogenase</fullName>
        <shortName evidence="8">HDH</shortName>
        <ecNumber evidence="3 8">1.1.1.23</ecNumber>
    </recommendedName>
</protein>
<dbReference type="PROSITE" id="PS00611">
    <property type="entry name" value="HISOL_DEHYDROGENASE"/>
    <property type="match status" value="1"/>
</dbReference>
<feature type="binding site" evidence="8">
    <location>
        <position position="410"/>
    </location>
    <ligand>
        <name>substrate</name>
    </ligand>
</feature>
<dbReference type="SUPFAM" id="SSF53720">
    <property type="entry name" value="ALDH-like"/>
    <property type="match status" value="1"/>
</dbReference>
<dbReference type="InterPro" id="IPR001692">
    <property type="entry name" value="Histidinol_DH_CS"/>
</dbReference>
<keyword evidence="4 8" id="KW-0479">Metal-binding</keyword>